<evidence type="ECO:0000256" key="2">
    <source>
        <dbReference type="ARBA" id="ARBA00022692"/>
    </source>
</evidence>
<dbReference type="PROSITE" id="PS50222">
    <property type="entry name" value="EF_HAND_2"/>
    <property type="match status" value="2"/>
</dbReference>
<feature type="domain" description="EF-hand" evidence="6">
    <location>
        <begin position="497"/>
        <end position="532"/>
    </location>
</feature>
<dbReference type="AlphaFoldDB" id="A0A7S1F4B3"/>
<feature type="transmembrane region" description="Helical" evidence="5">
    <location>
        <begin position="318"/>
        <end position="351"/>
    </location>
</feature>
<dbReference type="Gene3D" id="1.10.238.10">
    <property type="entry name" value="EF-hand"/>
    <property type="match status" value="1"/>
</dbReference>
<protein>
    <recommendedName>
        <fullName evidence="6">EF-hand domain-containing protein</fullName>
    </recommendedName>
</protein>
<dbReference type="InterPro" id="IPR005821">
    <property type="entry name" value="Ion_trans_dom"/>
</dbReference>
<name>A0A7S1F4B3_NOCSC</name>
<dbReference type="InterPro" id="IPR043203">
    <property type="entry name" value="VGCC_Ca_Na"/>
</dbReference>
<evidence type="ECO:0000256" key="3">
    <source>
        <dbReference type="ARBA" id="ARBA00022989"/>
    </source>
</evidence>
<dbReference type="Pfam" id="PF00520">
    <property type="entry name" value="Ion_trans"/>
    <property type="match status" value="1"/>
</dbReference>
<feature type="transmembrane region" description="Helical" evidence="5">
    <location>
        <begin position="371"/>
        <end position="392"/>
    </location>
</feature>
<gene>
    <name evidence="7" type="ORF">NSCI0253_LOCUS16496</name>
</gene>
<feature type="transmembrane region" description="Helical" evidence="5">
    <location>
        <begin position="267"/>
        <end position="291"/>
    </location>
</feature>
<reference evidence="7" key="1">
    <citation type="submission" date="2021-01" db="EMBL/GenBank/DDBJ databases">
        <authorList>
            <person name="Corre E."/>
            <person name="Pelletier E."/>
            <person name="Niang G."/>
            <person name="Scheremetjew M."/>
            <person name="Finn R."/>
            <person name="Kale V."/>
            <person name="Holt S."/>
            <person name="Cochrane G."/>
            <person name="Meng A."/>
            <person name="Brown T."/>
            <person name="Cohen L."/>
        </authorList>
    </citation>
    <scope>NUCLEOTIDE SEQUENCE</scope>
</reference>
<accession>A0A7S1F4B3</accession>
<keyword evidence="3 5" id="KW-1133">Transmembrane helix</keyword>
<feature type="transmembrane region" description="Helical" evidence="5">
    <location>
        <begin position="232"/>
        <end position="255"/>
    </location>
</feature>
<dbReference type="InterPro" id="IPR027359">
    <property type="entry name" value="Volt_channel_dom_sf"/>
</dbReference>
<feature type="transmembrane region" description="Helical" evidence="5">
    <location>
        <begin position="404"/>
        <end position="430"/>
    </location>
</feature>
<dbReference type="GO" id="GO:0005248">
    <property type="term" value="F:voltage-gated sodium channel activity"/>
    <property type="evidence" value="ECO:0007669"/>
    <property type="project" value="TreeGrafter"/>
</dbReference>
<dbReference type="PANTHER" id="PTHR10037">
    <property type="entry name" value="VOLTAGE-GATED CATION CHANNEL CALCIUM AND SODIUM"/>
    <property type="match status" value="1"/>
</dbReference>
<evidence type="ECO:0000256" key="5">
    <source>
        <dbReference type="SAM" id="Phobius"/>
    </source>
</evidence>
<evidence type="ECO:0000256" key="1">
    <source>
        <dbReference type="ARBA" id="ARBA00004141"/>
    </source>
</evidence>
<evidence type="ECO:0000256" key="4">
    <source>
        <dbReference type="ARBA" id="ARBA00023136"/>
    </source>
</evidence>
<dbReference type="Gene3D" id="1.10.287.70">
    <property type="match status" value="1"/>
</dbReference>
<feature type="domain" description="EF-hand" evidence="6">
    <location>
        <begin position="454"/>
        <end position="489"/>
    </location>
</feature>
<sequence>MEREQRFVTEITRDCSSLMLSQMEKLMKSIDDSHARQQDILHTSVWCPSTDISVEFLGPMRTSVDSNCERICAGLSLQSSLEAEVDRREASCPTAPSIAEFLGRPSKKVERMKMEFHKANMGTKQGHLMLEAMAQSLPDHSHFKHAALVCTNIMKVSCEVATRDRFHLHSVRKLVSSAAFKSFIMCMILLNVILIAYITNSTVKNSFDNFHLRQMGSTVEHRVPLFLEEIDFAFCIIFTVEVALRIAASEVLFFVGPDMSWNIFDLLVVSMSLANVVFGGSTSSPVLVRLLRLSRVGRTFRSVWILRTLPSLYKLRFMILAIINSLGALFWGSALIALVVYIWAVVLIMVVSQYVEGAQASDATISSLDEYFGSLPIALATLYMSITGGIDWEDIFKPLLRIHTVVGLLYVAFVLFSTLAVMNVIASIFVSDAVQVAQYDNDLRMRGQLMETRRQLTAFTEIFNEMDVQNSGEISLNEFLIQMERDDVRLLLAYSDVNVADAVSFFKLLDSEKNNKLNMEEFVMGCLRMNGTANLIDMEVAVQETNVLTKKVLAAQRRVEDRVHHVEQCLGAKGWRPFAN</sequence>
<evidence type="ECO:0000313" key="7">
    <source>
        <dbReference type="EMBL" id="CAD8842148.1"/>
    </source>
</evidence>
<keyword evidence="2 5" id="KW-0812">Transmembrane</keyword>
<dbReference type="InterPro" id="IPR002048">
    <property type="entry name" value="EF_hand_dom"/>
</dbReference>
<comment type="subcellular location">
    <subcellularLocation>
        <location evidence="1">Membrane</location>
        <topology evidence="1">Multi-pass membrane protein</topology>
    </subcellularLocation>
</comment>
<evidence type="ECO:0000259" key="6">
    <source>
        <dbReference type="PROSITE" id="PS50222"/>
    </source>
</evidence>
<dbReference type="InterPro" id="IPR011992">
    <property type="entry name" value="EF-hand-dom_pair"/>
</dbReference>
<dbReference type="EMBL" id="HBFQ01023457">
    <property type="protein sequence ID" value="CAD8842148.1"/>
    <property type="molecule type" value="Transcribed_RNA"/>
</dbReference>
<dbReference type="GO" id="GO:0001518">
    <property type="term" value="C:voltage-gated sodium channel complex"/>
    <property type="evidence" value="ECO:0007669"/>
    <property type="project" value="TreeGrafter"/>
</dbReference>
<dbReference type="SUPFAM" id="SSF81324">
    <property type="entry name" value="Voltage-gated potassium channels"/>
    <property type="match status" value="1"/>
</dbReference>
<dbReference type="SMART" id="SM00054">
    <property type="entry name" value="EFh"/>
    <property type="match status" value="2"/>
</dbReference>
<dbReference type="GO" id="GO:0005509">
    <property type="term" value="F:calcium ion binding"/>
    <property type="evidence" value="ECO:0007669"/>
    <property type="project" value="InterPro"/>
</dbReference>
<dbReference type="Gene3D" id="1.20.120.350">
    <property type="entry name" value="Voltage-gated potassium channels. Chain C"/>
    <property type="match status" value="1"/>
</dbReference>
<dbReference type="PANTHER" id="PTHR10037:SF62">
    <property type="entry name" value="SODIUM CHANNEL PROTEIN 60E"/>
    <property type="match status" value="1"/>
</dbReference>
<feature type="transmembrane region" description="Helical" evidence="5">
    <location>
        <begin position="178"/>
        <end position="198"/>
    </location>
</feature>
<organism evidence="7">
    <name type="scientific">Noctiluca scintillans</name>
    <name type="common">Sea sparkle</name>
    <name type="synonym">Red tide dinoflagellate</name>
    <dbReference type="NCBI Taxonomy" id="2966"/>
    <lineage>
        <taxon>Eukaryota</taxon>
        <taxon>Sar</taxon>
        <taxon>Alveolata</taxon>
        <taxon>Dinophyceae</taxon>
        <taxon>Noctilucales</taxon>
        <taxon>Noctilucaceae</taxon>
        <taxon>Noctiluca</taxon>
    </lineage>
</organism>
<proteinExistence type="predicted"/>
<keyword evidence="4 5" id="KW-0472">Membrane</keyword>
<dbReference type="SUPFAM" id="SSF47473">
    <property type="entry name" value="EF-hand"/>
    <property type="match status" value="1"/>
</dbReference>